<proteinExistence type="predicted"/>
<dbReference type="GO" id="GO:0004674">
    <property type="term" value="F:protein serine/threonine kinase activity"/>
    <property type="evidence" value="ECO:0007669"/>
    <property type="project" value="UniProtKB-KW"/>
</dbReference>
<dbReference type="OrthoDB" id="301415at2759"/>
<dbReference type="Gene3D" id="3.20.200.10">
    <property type="entry name" value="MHCK/EF2 kinase"/>
    <property type="match status" value="1"/>
</dbReference>
<evidence type="ECO:0000313" key="8">
    <source>
        <dbReference type="EMBL" id="KAG9354129.1"/>
    </source>
</evidence>
<comment type="caution">
    <text evidence="8">The sequence shown here is derived from an EMBL/GenBank/DDBJ whole genome shotgun (WGS) entry which is preliminary data.</text>
</comment>
<feature type="compositionally biased region" description="Basic and acidic residues" evidence="6">
    <location>
        <begin position="79"/>
        <end position="94"/>
    </location>
</feature>
<feature type="domain" description="Alpha-type protein kinase" evidence="7">
    <location>
        <begin position="981"/>
        <end position="1205"/>
    </location>
</feature>
<evidence type="ECO:0000259" key="7">
    <source>
        <dbReference type="PROSITE" id="PS51158"/>
    </source>
</evidence>
<dbReference type="InterPro" id="IPR011009">
    <property type="entry name" value="Kinase-like_dom_sf"/>
</dbReference>
<evidence type="ECO:0000256" key="2">
    <source>
        <dbReference type="ARBA" id="ARBA00022679"/>
    </source>
</evidence>
<evidence type="ECO:0000256" key="5">
    <source>
        <dbReference type="ARBA" id="ARBA00023319"/>
    </source>
</evidence>
<keyword evidence="9" id="KW-1185">Reference proteome</keyword>
<feature type="non-terminal residue" evidence="8">
    <location>
        <position position="1205"/>
    </location>
</feature>
<feature type="compositionally biased region" description="Basic and acidic residues" evidence="6">
    <location>
        <begin position="738"/>
        <end position="748"/>
    </location>
</feature>
<feature type="region of interest" description="Disordered" evidence="6">
    <location>
        <begin position="301"/>
        <end position="334"/>
    </location>
</feature>
<keyword evidence="5" id="KW-0393">Immunoglobulin domain</keyword>
<organism evidence="8 9">
    <name type="scientific">Albula glossodonta</name>
    <name type="common">roundjaw bonefish</name>
    <dbReference type="NCBI Taxonomy" id="121402"/>
    <lineage>
        <taxon>Eukaryota</taxon>
        <taxon>Metazoa</taxon>
        <taxon>Chordata</taxon>
        <taxon>Craniata</taxon>
        <taxon>Vertebrata</taxon>
        <taxon>Euteleostomi</taxon>
        <taxon>Actinopterygii</taxon>
        <taxon>Neopterygii</taxon>
        <taxon>Teleostei</taxon>
        <taxon>Albuliformes</taxon>
        <taxon>Albulidae</taxon>
        <taxon>Albula</taxon>
    </lineage>
</organism>
<feature type="compositionally biased region" description="Basic and acidic residues" evidence="6">
    <location>
        <begin position="914"/>
        <end position="925"/>
    </location>
</feature>
<dbReference type="EMBL" id="JAFBMS010000003">
    <property type="protein sequence ID" value="KAG9354129.1"/>
    <property type="molecule type" value="Genomic_DNA"/>
</dbReference>
<sequence>MEEDTGIHRLFRRKDQGMPRFRSVLEIWHFGMHHRSVPEPQSDHRHIETEARGEIAADPDDTNKLLSSDAFAVQPWPKSKSEEQNVTSRGDDSLYDDNRENTLCSSVKGLLPFTDRVMEGSVNNSDSHDFIWNSGAPQIDGKGDVAHSLPGFSPPVLGALNSTCTGTQAVSVIQTNTETPCYASNELWLDESQVPAGEEEESTILDKQNKWSDVTSFAASRKAVRKESGYPWGLEAAIGLPTESTTIETQTLEVMAIKDGEQDPDQSQENTDTAVQMCLSTGAKGNGDLTANRGVEKVQTQLKSQAGDSGVHLPDHGDKGNSEMPLTEEHNSPVTSDEERCSSLLCFVASQNIHETDMTDILPSSEYVAATAVCDVVSDCVCRRERKSAEEEEVDIYHGKKVVARASGEEKFRSEFQSTSETPPMFEPEPDALWEVTEDNVSSLDWDVKEGVESSNGSVTFSDFSDTLSAVDPVIREELTSSTVPRRAEDTVLGDTCTSAHNTLQTPSQTKAEETGLGLSQDFEHLHVNQQDKRNEKPDFIMPLAPLCQRSTPLYNNTTLEGQRWTSFGTGRNWGFDNVRAFSEDEKSAHCNYLSGNINEKLTFCSGQSFDRYQPSLPGYSPQPLAQDNNSSKDVHTVSNLSKELSKLCILTGEHFGFYGEDKKAYITLDLDDTAICLTSFGVGNETWFDHTTSLDNIKTDEIPSVCESKQIESPKMPHKTSKTPSGCKASAGHKSKEKSASRQEKSKQQVAQTFNKQEIPPLESLVTCESSTAGGDVSLTVVETIVITEKCTKSRGKKKKKHASGKVEAETSKLIDANALHETSNQKADAGSGLSVQDDNHDKPSAFTSETNCLQIDNLQKQSTVKNVAATVKRKDNAVTNSVKAKDTDESQSTGLVNKLGKEFLRRKHLFEDNSGKKPVELKPQKPSTFPKKDEQPVKTETGQRRAYSEVVKQKPLIQVEVEVVEGVSEDVKCAPLLFKDDFLSEQYFGENQPASIMTEQIHFGEGMHRRAFRTKLVGGMQPTFTAGHPCVLKVHNVVSQGTKKNEDLIHKNYSLAAEECYVQNTAREYIKAYTSVAKTTEEFGEVPEIIPIFLVHRPSNDIPYATLEEELMGDFVKYSVKDGKEINLTRRDSEAGQKCCAFQHWVYHNTEGNLLVTDMQVWPVCPHSSVWRGYLPRNLVNALKTLGVFHGHEQLLAEIVKGL</sequence>
<dbReference type="SUPFAM" id="SSF56112">
    <property type="entry name" value="Protein kinase-like (PK-like)"/>
    <property type="match status" value="1"/>
</dbReference>
<name>A0A8T2PS29_9TELE</name>
<evidence type="ECO:0000256" key="3">
    <source>
        <dbReference type="ARBA" id="ARBA00022777"/>
    </source>
</evidence>
<feature type="compositionally biased region" description="Basic and acidic residues" evidence="6">
    <location>
        <begin position="932"/>
        <end position="947"/>
    </location>
</feature>
<reference evidence="8" key="1">
    <citation type="thesis" date="2021" institute="BYU ScholarsArchive" country="Provo, UT, USA">
        <title>Applications of and Algorithms for Genome Assembly and Genomic Analyses with an Emphasis on Marine Teleosts.</title>
        <authorList>
            <person name="Pickett B.D."/>
        </authorList>
    </citation>
    <scope>NUCLEOTIDE SEQUENCE</scope>
    <source>
        <strain evidence="8">HI-2016</strain>
    </source>
</reference>
<feature type="region of interest" description="Disordered" evidence="6">
    <location>
        <begin position="914"/>
        <end position="947"/>
    </location>
</feature>
<keyword evidence="3" id="KW-0418">Kinase</keyword>
<dbReference type="Pfam" id="PF02816">
    <property type="entry name" value="Alpha_kinase"/>
    <property type="match status" value="1"/>
</dbReference>
<keyword evidence="1" id="KW-0723">Serine/threonine-protein kinase</keyword>
<dbReference type="GO" id="GO:0005524">
    <property type="term" value="F:ATP binding"/>
    <property type="evidence" value="ECO:0007669"/>
    <property type="project" value="InterPro"/>
</dbReference>
<evidence type="ECO:0000256" key="4">
    <source>
        <dbReference type="ARBA" id="ARBA00023157"/>
    </source>
</evidence>
<evidence type="ECO:0000256" key="6">
    <source>
        <dbReference type="SAM" id="MobiDB-lite"/>
    </source>
</evidence>
<feature type="region of interest" description="Disordered" evidence="6">
    <location>
        <begin position="824"/>
        <end position="845"/>
    </location>
</feature>
<evidence type="ECO:0000313" key="9">
    <source>
        <dbReference type="Proteomes" id="UP000824540"/>
    </source>
</evidence>
<dbReference type="PROSITE" id="PS51158">
    <property type="entry name" value="ALPHA_KINASE"/>
    <property type="match status" value="1"/>
</dbReference>
<protein>
    <recommendedName>
        <fullName evidence="7">Alpha-type protein kinase domain-containing protein</fullName>
    </recommendedName>
</protein>
<feature type="compositionally biased region" description="Basic and acidic residues" evidence="6">
    <location>
        <begin position="313"/>
        <end position="334"/>
    </location>
</feature>
<dbReference type="AlphaFoldDB" id="A0A8T2PS29"/>
<dbReference type="SMART" id="SM00811">
    <property type="entry name" value="Alpha_kinase"/>
    <property type="match status" value="1"/>
</dbReference>
<dbReference type="InterPro" id="IPR004166">
    <property type="entry name" value="a-kinase_dom"/>
</dbReference>
<dbReference type="PANTHER" id="PTHR47091">
    <property type="entry name" value="ALPHA-PROTEIN KINASE 2-RELATED"/>
    <property type="match status" value="1"/>
</dbReference>
<accession>A0A8T2PS29</accession>
<feature type="region of interest" description="Disordered" evidence="6">
    <location>
        <begin position="709"/>
        <end position="757"/>
    </location>
</feature>
<keyword evidence="2" id="KW-0808">Transferase</keyword>
<dbReference type="PANTHER" id="PTHR47091:SF2">
    <property type="entry name" value="ALPHA-PROTEIN KINASE 2"/>
    <property type="match status" value="1"/>
</dbReference>
<evidence type="ECO:0000256" key="1">
    <source>
        <dbReference type="ARBA" id="ARBA00022527"/>
    </source>
</evidence>
<keyword evidence="4" id="KW-1015">Disulfide bond</keyword>
<dbReference type="Proteomes" id="UP000824540">
    <property type="component" value="Unassembled WGS sequence"/>
</dbReference>
<feature type="region of interest" description="Disordered" evidence="6">
    <location>
        <begin position="74"/>
        <end position="94"/>
    </location>
</feature>
<gene>
    <name evidence="8" type="ORF">JZ751_012253</name>
</gene>